<proteinExistence type="predicted"/>
<gene>
    <name evidence="3" type="ORF">METZ01_LOCUS476735</name>
</gene>
<dbReference type="InterPro" id="IPR036441">
    <property type="entry name" value="DHquinase_II_sf"/>
</dbReference>
<evidence type="ECO:0000313" key="3">
    <source>
        <dbReference type="EMBL" id="SVE23881.1"/>
    </source>
</evidence>
<dbReference type="GO" id="GO:0003855">
    <property type="term" value="F:3-dehydroquinate dehydratase activity"/>
    <property type="evidence" value="ECO:0007669"/>
    <property type="project" value="UniProtKB-EC"/>
</dbReference>
<dbReference type="EC" id="4.2.1.10" evidence="1"/>
<name>A0A383BVJ1_9ZZZZ</name>
<evidence type="ECO:0000256" key="2">
    <source>
        <dbReference type="ARBA" id="ARBA00023239"/>
    </source>
</evidence>
<evidence type="ECO:0000256" key="1">
    <source>
        <dbReference type="ARBA" id="ARBA00012060"/>
    </source>
</evidence>
<dbReference type="EMBL" id="UINC01203568">
    <property type="protein sequence ID" value="SVE23881.1"/>
    <property type="molecule type" value="Genomic_DNA"/>
</dbReference>
<dbReference type="SUPFAM" id="SSF52304">
    <property type="entry name" value="Type II 3-dehydroquinate dehydratase"/>
    <property type="match status" value="1"/>
</dbReference>
<dbReference type="AlphaFoldDB" id="A0A383BVJ1"/>
<sequence length="35" mass="3808">MTNQTLLVLSGPNLNLLGERQPDVYGNETLADHLA</sequence>
<dbReference type="InterPro" id="IPR001874">
    <property type="entry name" value="DHquinase_II"/>
</dbReference>
<dbReference type="PROSITE" id="PS01029">
    <property type="entry name" value="DEHYDROQUINASE_II"/>
    <property type="match status" value="1"/>
</dbReference>
<dbReference type="InterPro" id="IPR018509">
    <property type="entry name" value="DHquinase_II_CS"/>
</dbReference>
<organism evidence="3">
    <name type="scientific">marine metagenome</name>
    <dbReference type="NCBI Taxonomy" id="408172"/>
    <lineage>
        <taxon>unclassified sequences</taxon>
        <taxon>metagenomes</taxon>
        <taxon>ecological metagenomes</taxon>
    </lineage>
</organism>
<dbReference type="Pfam" id="PF01220">
    <property type="entry name" value="DHquinase_II"/>
    <property type="match status" value="1"/>
</dbReference>
<feature type="non-terminal residue" evidence="3">
    <location>
        <position position="35"/>
    </location>
</feature>
<dbReference type="Gene3D" id="3.40.50.9100">
    <property type="entry name" value="Dehydroquinase, class II"/>
    <property type="match status" value="1"/>
</dbReference>
<reference evidence="3" key="1">
    <citation type="submission" date="2018-05" db="EMBL/GenBank/DDBJ databases">
        <authorList>
            <person name="Lanie J.A."/>
            <person name="Ng W.-L."/>
            <person name="Kazmierczak K.M."/>
            <person name="Andrzejewski T.M."/>
            <person name="Davidsen T.M."/>
            <person name="Wayne K.J."/>
            <person name="Tettelin H."/>
            <person name="Glass J.I."/>
            <person name="Rusch D."/>
            <person name="Podicherti R."/>
            <person name="Tsui H.-C.T."/>
            <person name="Winkler M.E."/>
        </authorList>
    </citation>
    <scope>NUCLEOTIDE SEQUENCE</scope>
</reference>
<keyword evidence="2" id="KW-0456">Lyase</keyword>
<accession>A0A383BVJ1</accession>
<protein>
    <recommendedName>
        <fullName evidence="1">3-dehydroquinate dehydratase</fullName>
        <ecNumber evidence="1">4.2.1.10</ecNumber>
    </recommendedName>
</protein>